<feature type="domain" description="HTH cro/C1-type" evidence="2">
    <location>
        <begin position="7"/>
        <end position="61"/>
    </location>
</feature>
<dbReference type="InterPro" id="IPR010982">
    <property type="entry name" value="Lambda_DNA-bd_dom_sf"/>
</dbReference>
<organism evidence="3 4">
    <name type="scientific">Streptomyces caviscabies</name>
    <dbReference type="NCBI Taxonomy" id="90079"/>
    <lineage>
        <taxon>Bacteria</taxon>
        <taxon>Bacillati</taxon>
        <taxon>Actinomycetota</taxon>
        <taxon>Actinomycetes</taxon>
        <taxon>Kitasatosporales</taxon>
        <taxon>Streptomycetaceae</taxon>
        <taxon>Streptomyces</taxon>
    </lineage>
</organism>
<dbReference type="SMART" id="SM00530">
    <property type="entry name" value="HTH_XRE"/>
    <property type="match status" value="1"/>
</dbReference>
<reference evidence="4" key="1">
    <citation type="journal article" date="2019" name="Int. J. Syst. Evol. Microbiol.">
        <title>The Global Catalogue of Microorganisms (GCM) 10K type strain sequencing project: providing services to taxonomists for standard genome sequencing and annotation.</title>
        <authorList>
            <consortium name="The Broad Institute Genomics Platform"/>
            <consortium name="The Broad Institute Genome Sequencing Center for Infectious Disease"/>
            <person name="Wu L."/>
            <person name="Ma J."/>
        </authorList>
    </citation>
    <scope>NUCLEOTIDE SEQUENCE [LARGE SCALE GENOMIC DNA]</scope>
    <source>
        <strain evidence="4">ICMP 19430</strain>
    </source>
</reference>
<protein>
    <submittedName>
        <fullName evidence="3">Helix-turn-helix domain-containing protein</fullName>
    </submittedName>
</protein>
<dbReference type="Pfam" id="PF01381">
    <property type="entry name" value="HTH_3"/>
    <property type="match status" value="1"/>
</dbReference>
<dbReference type="RefSeq" id="WP_319283632.1">
    <property type="nucleotide sequence ID" value="NZ_JBHTCK010000006.1"/>
</dbReference>
<dbReference type="Gene3D" id="1.10.10.2910">
    <property type="match status" value="1"/>
</dbReference>
<dbReference type="Proteomes" id="UP001596509">
    <property type="component" value="Unassembled WGS sequence"/>
</dbReference>
<dbReference type="InterPro" id="IPR010359">
    <property type="entry name" value="IrrE_HExxH"/>
</dbReference>
<dbReference type="PROSITE" id="PS50943">
    <property type="entry name" value="HTH_CROC1"/>
    <property type="match status" value="1"/>
</dbReference>
<accession>A0ABW2MHF6</accession>
<gene>
    <name evidence="3" type="ORF">ACFQW9_21600</name>
</gene>
<evidence type="ECO:0000259" key="2">
    <source>
        <dbReference type="PROSITE" id="PS50943"/>
    </source>
</evidence>
<dbReference type="EMBL" id="JBHTCK010000006">
    <property type="protein sequence ID" value="MFC7353246.1"/>
    <property type="molecule type" value="Genomic_DNA"/>
</dbReference>
<dbReference type="Pfam" id="PF06114">
    <property type="entry name" value="Peptidase_M78"/>
    <property type="match status" value="1"/>
</dbReference>
<dbReference type="PANTHER" id="PTHR43236:SF1">
    <property type="entry name" value="BLL7220 PROTEIN"/>
    <property type="match status" value="1"/>
</dbReference>
<evidence type="ECO:0000256" key="1">
    <source>
        <dbReference type="ARBA" id="ARBA00007227"/>
    </source>
</evidence>
<evidence type="ECO:0000313" key="3">
    <source>
        <dbReference type="EMBL" id="MFC7353246.1"/>
    </source>
</evidence>
<dbReference type="PANTHER" id="PTHR43236">
    <property type="entry name" value="ANTITOXIN HIGA1"/>
    <property type="match status" value="1"/>
</dbReference>
<dbReference type="Gene3D" id="1.10.260.40">
    <property type="entry name" value="lambda repressor-like DNA-binding domains"/>
    <property type="match status" value="1"/>
</dbReference>
<sequence>MISSSRIALARKRRGLTLAELGDLADVSVQSLSNYERGRTEPTSETLSRLSSALRFPESFFYAAEIDLIEPDNVSFRARSKLTAGPRDGALAASRLALELNDWIERRYKLPENKLPSLGQFDPETAAEVLRARWGLDSSPISNMVHLLEAHGVRVFSLPPEYKDVDAFSMWRDGTPFVFLNTLKTPERGRFDAAHELAHLILHGEENLLVGPQAERDANAFASAFLMPKASIMARMQKTPMVSQIVKAKSVWMVSAMALTYRLHELDMLSDWHYRRACVDLGKRGFRTGEPNGLPAREKSQLLEKVFKMTQAKNSSLRDVAQELHVSSEELSSWVFGLVFTVRSGDKSGKGIREVERPRLSLVR</sequence>
<evidence type="ECO:0000313" key="4">
    <source>
        <dbReference type="Proteomes" id="UP001596509"/>
    </source>
</evidence>
<keyword evidence="4" id="KW-1185">Reference proteome</keyword>
<proteinExistence type="inferred from homology"/>
<comment type="caution">
    <text evidence="3">The sequence shown here is derived from an EMBL/GenBank/DDBJ whole genome shotgun (WGS) entry which is preliminary data.</text>
</comment>
<name>A0ABW2MHF6_9ACTN</name>
<dbReference type="InterPro" id="IPR052345">
    <property type="entry name" value="Rad_response_metalloprotease"/>
</dbReference>
<dbReference type="InterPro" id="IPR001387">
    <property type="entry name" value="Cro/C1-type_HTH"/>
</dbReference>
<dbReference type="SUPFAM" id="SSF47413">
    <property type="entry name" value="lambda repressor-like DNA-binding domains"/>
    <property type="match status" value="1"/>
</dbReference>
<dbReference type="CDD" id="cd00093">
    <property type="entry name" value="HTH_XRE"/>
    <property type="match status" value="1"/>
</dbReference>
<comment type="similarity">
    <text evidence="1">Belongs to the short-chain fatty acyl-CoA assimilation regulator (ScfR) family.</text>
</comment>